<name>A0A852WLC0_9MICO</name>
<keyword evidence="10" id="KW-1185">Reference proteome</keyword>
<evidence type="ECO:0000256" key="6">
    <source>
        <dbReference type="ARBA" id="ARBA00023136"/>
    </source>
</evidence>
<dbReference type="RefSeq" id="WP_179420611.1">
    <property type="nucleotide sequence ID" value="NZ_JACCAB010000001.1"/>
</dbReference>
<dbReference type="PANTHER" id="PTHR22926:SF3">
    <property type="entry name" value="UNDECAPRENYL-PHOSPHATE ALPHA-N-ACETYLGLUCOSAMINYL 1-PHOSPHATE TRANSFERASE"/>
    <property type="match status" value="1"/>
</dbReference>
<dbReference type="GO" id="GO:0046872">
    <property type="term" value="F:metal ion binding"/>
    <property type="evidence" value="ECO:0007669"/>
    <property type="project" value="UniProtKB-KW"/>
</dbReference>
<dbReference type="GO" id="GO:0071555">
    <property type="term" value="P:cell wall organization"/>
    <property type="evidence" value="ECO:0007669"/>
    <property type="project" value="TreeGrafter"/>
</dbReference>
<dbReference type="GO" id="GO:0044038">
    <property type="term" value="P:cell wall macromolecule biosynthetic process"/>
    <property type="evidence" value="ECO:0007669"/>
    <property type="project" value="TreeGrafter"/>
</dbReference>
<feature type="transmembrane region" description="Helical" evidence="8">
    <location>
        <begin position="209"/>
        <end position="233"/>
    </location>
</feature>
<comment type="subcellular location">
    <subcellularLocation>
        <location evidence="1">Cell membrane</location>
        <topology evidence="1">Multi-pass membrane protein</topology>
    </subcellularLocation>
</comment>
<feature type="binding site" evidence="7">
    <location>
        <position position="82"/>
    </location>
    <ligand>
        <name>Mg(2+)</name>
        <dbReference type="ChEBI" id="CHEBI:18420"/>
    </ligand>
</feature>
<accession>A0A852WLC0</accession>
<dbReference type="AlphaFoldDB" id="A0A852WLC0"/>
<keyword evidence="4 8" id="KW-0812">Transmembrane</keyword>
<dbReference type="Pfam" id="PF00953">
    <property type="entry name" value="Glycos_transf_4"/>
    <property type="match status" value="1"/>
</dbReference>
<feature type="transmembrane region" description="Helical" evidence="8">
    <location>
        <begin position="114"/>
        <end position="131"/>
    </location>
</feature>
<evidence type="ECO:0000313" key="10">
    <source>
        <dbReference type="Proteomes" id="UP000573599"/>
    </source>
</evidence>
<keyword evidence="6 8" id="KW-0472">Membrane</keyword>
<gene>
    <name evidence="9" type="ORF">BJ986_000559</name>
</gene>
<feature type="binding site" evidence="7">
    <location>
        <position position="142"/>
    </location>
    <ligand>
        <name>Mg(2+)</name>
        <dbReference type="ChEBI" id="CHEBI:18420"/>
    </ligand>
</feature>
<keyword evidence="3 9" id="KW-0808">Transferase</keyword>
<keyword evidence="7" id="KW-0460">Magnesium</keyword>
<feature type="transmembrane region" description="Helical" evidence="8">
    <location>
        <begin position="51"/>
        <end position="74"/>
    </location>
</feature>
<evidence type="ECO:0000256" key="5">
    <source>
        <dbReference type="ARBA" id="ARBA00022989"/>
    </source>
</evidence>
<evidence type="ECO:0000256" key="8">
    <source>
        <dbReference type="SAM" id="Phobius"/>
    </source>
</evidence>
<sequence length="272" mass="27970">MVGIALATGVAMTRNVPSSWGLLAGALALALVGFADDRRDLPALVRLGAQAATGMIVGALVAGVVGALLGLILYSGIVNVVNFMDGINGISALTVALWGANAIVLAHLHDLPRLGVIGAVTMGAALGFLPWNAPVARLFLGDVGSYLFGALVAGGILIGWAEGAPRAALAAPLAIYVADSGTTIIVRARRREPLLEAHRSHVYQRLTSSPCWIPHLLVSGFAATVAAVVTVAWYLAPGWAAALASLAAIGLYLSAPHWMVRRPMSDAVGHEL</sequence>
<feature type="transmembrane region" description="Helical" evidence="8">
    <location>
        <begin position="86"/>
        <end position="108"/>
    </location>
</feature>
<keyword evidence="5 8" id="KW-1133">Transmembrane helix</keyword>
<comment type="caution">
    <text evidence="9">The sequence shown here is derived from an EMBL/GenBank/DDBJ whole genome shotgun (WGS) entry which is preliminary data.</text>
</comment>
<keyword evidence="2" id="KW-1003">Cell membrane</keyword>
<feature type="transmembrane region" description="Helical" evidence="8">
    <location>
        <begin position="239"/>
        <end position="255"/>
    </location>
</feature>
<evidence type="ECO:0000256" key="1">
    <source>
        <dbReference type="ARBA" id="ARBA00004651"/>
    </source>
</evidence>
<organism evidence="9 10">
    <name type="scientific">Pedococcus badiiscoriae</name>
    <dbReference type="NCBI Taxonomy" id="642776"/>
    <lineage>
        <taxon>Bacteria</taxon>
        <taxon>Bacillati</taxon>
        <taxon>Actinomycetota</taxon>
        <taxon>Actinomycetes</taxon>
        <taxon>Micrococcales</taxon>
        <taxon>Intrasporangiaceae</taxon>
        <taxon>Pedococcus</taxon>
    </lineage>
</organism>
<evidence type="ECO:0000256" key="2">
    <source>
        <dbReference type="ARBA" id="ARBA00022475"/>
    </source>
</evidence>
<evidence type="ECO:0000256" key="4">
    <source>
        <dbReference type="ARBA" id="ARBA00022692"/>
    </source>
</evidence>
<dbReference type="GO" id="GO:0016780">
    <property type="term" value="F:phosphotransferase activity, for other substituted phosphate groups"/>
    <property type="evidence" value="ECO:0007669"/>
    <property type="project" value="InterPro"/>
</dbReference>
<evidence type="ECO:0000256" key="7">
    <source>
        <dbReference type="PIRSR" id="PIRSR600715-1"/>
    </source>
</evidence>
<reference evidence="9 10" key="1">
    <citation type="submission" date="2020-07" db="EMBL/GenBank/DDBJ databases">
        <title>Sequencing the genomes of 1000 actinobacteria strains.</title>
        <authorList>
            <person name="Klenk H.-P."/>
        </authorList>
    </citation>
    <scope>NUCLEOTIDE SEQUENCE [LARGE SCALE GENOMIC DNA]</scope>
    <source>
        <strain evidence="9 10">DSM 23987</strain>
    </source>
</reference>
<evidence type="ECO:0000313" key="9">
    <source>
        <dbReference type="EMBL" id="NYG06072.1"/>
    </source>
</evidence>
<protein>
    <submittedName>
        <fullName evidence="9">UDP-N-acetylmuramyl pentapeptide phosphotransferase/UDP-N-acetylglucosamine-1-phosphate transferase</fullName>
    </submittedName>
</protein>
<keyword evidence="7" id="KW-0479">Metal-binding</keyword>
<evidence type="ECO:0000256" key="3">
    <source>
        <dbReference type="ARBA" id="ARBA00022679"/>
    </source>
</evidence>
<dbReference type="PANTHER" id="PTHR22926">
    <property type="entry name" value="PHOSPHO-N-ACETYLMURAMOYL-PENTAPEPTIDE-TRANSFERASE"/>
    <property type="match status" value="1"/>
</dbReference>
<dbReference type="EMBL" id="JACCAB010000001">
    <property type="protein sequence ID" value="NYG06072.1"/>
    <property type="molecule type" value="Genomic_DNA"/>
</dbReference>
<dbReference type="InterPro" id="IPR000715">
    <property type="entry name" value="Glycosyl_transferase_4"/>
</dbReference>
<dbReference type="Proteomes" id="UP000573599">
    <property type="component" value="Unassembled WGS sequence"/>
</dbReference>
<dbReference type="GO" id="GO:0005886">
    <property type="term" value="C:plasma membrane"/>
    <property type="evidence" value="ECO:0007669"/>
    <property type="project" value="UniProtKB-SubCell"/>
</dbReference>
<dbReference type="GO" id="GO:0009103">
    <property type="term" value="P:lipopolysaccharide biosynthetic process"/>
    <property type="evidence" value="ECO:0007669"/>
    <property type="project" value="TreeGrafter"/>
</dbReference>
<feature type="transmembrane region" description="Helical" evidence="8">
    <location>
        <begin position="143"/>
        <end position="161"/>
    </location>
</feature>
<comment type="cofactor">
    <cofactor evidence="7">
        <name>Mg(2+)</name>
        <dbReference type="ChEBI" id="CHEBI:18420"/>
    </cofactor>
</comment>
<proteinExistence type="predicted"/>